<evidence type="ECO:0000256" key="1">
    <source>
        <dbReference type="ARBA" id="ARBA00006484"/>
    </source>
</evidence>
<proteinExistence type="inferred from homology"/>
<sequence>GEGAKVIVNDIGAALDGEGTSNTPAEQVVEEIKSSGGEAVPDYTDISTMEGGESVVQTAVDNYGQLDIVVTVAGILRDRMIFNMTEEEWDDVIRVHLKGTFTICKHAAILYRQQRSGRIVTFASESGLFGNTGQGNYAAAKSGIAGFTKVAAKDLGRYGATANAICPRANTRMTQSVPDAARQLRADRPDDREAAPSAMEMHADDIGPFVAYLSSDQAANINGQTFLVYGGVITKLSLPRRVRTIFKQGRWTMDELREMAPQHLTQGLVNPSPPQAPRQ</sequence>
<accession>A0A382E1M4</accession>
<evidence type="ECO:0000256" key="2">
    <source>
        <dbReference type="ARBA" id="ARBA00023002"/>
    </source>
</evidence>
<dbReference type="Pfam" id="PF13561">
    <property type="entry name" value="adh_short_C2"/>
    <property type="match status" value="1"/>
</dbReference>
<dbReference type="InterPro" id="IPR036291">
    <property type="entry name" value="NAD(P)-bd_dom_sf"/>
</dbReference>
<keyword evidence="2" id="KW-0560">Oxidoreductase</keyword>
<dbReference type="Gene3D" id="3.40.50.720">
    <property type="entry name" value="NAD(P)-binding Rossmann-like Domain"/>
    <property type="match status" value="2"/>
</dbReference>
<dbReference type="PANTHER" id="PTHR45024">
    <property type="entry name" value="DEHYDROGENASES, SHORT CHAIN"/>
    <property type="match status" value="1"/>
</dbReference>
<dbReference type="GO" id="GO:0016491">
    <property type="term" value="F:oxidoreductase activity"/>
    <property type="evidence" value="ECO:0007669"/>
    <property type="project" value="UniProtKB-KW"/>
</dbReference>
<feature type="non-terminal residue" evidence="3">
    <location>
        <position position="1"/>
    </location>
</feature>
<dbReference type="PRINTS" id="PR00080">
    <property type="entry name" value="SDRFAMILY"/>
</dbReference>
<dbReference type="PROSITE" id="PS00061">
    <property type="entry name" value="ADH_SHORT"/>
    <property type="match status" value="1"/>
</dbReference>
<protein>
    <recommendedName>
        <fullName evidence="4">3-hydroxyacyl-CoA dehydrogenase</fullName>
    </recommendedName>
</protein>
<evidence type="ECO:0008006" key="4">
    <source>
        <dbReference type="Google" id="ProtNLM"/>
    </source>
</evidence>
<comment type="similarity">
    <text evidence="1">Belongs to the short-chain dehydrogenases/reductases (SDR) family.</text>
</comment>
<gene>
    <name evidence="3" type="ORF">METZ01_LOCUS196601</name>
</gene>
<organism evidence="3">
    <name type="scientific">marine metagenome</name>
    <dbReference type="NCBI Taxonomy" id="408172"/>
    <lineage>
        <taxon>unclassified sequences</taxon>
        <taxon>metagenomes</taxon>
        <taxon>ecological metagenomes</taxon>
    </lineage>
</organism>
<dbReference type="PRINTS" id="PR00081">
    <property type="entry name" value="GDHRDH"/>
</dbReference>
<evidence type="ECO:0000313" key="3">
    <source>
        <dbReference type="EMBL" id="SVB43747.1"/>
    </source>
</evidence>
<dbReference type="PANTHER" id="PTHR45024:SF2">
    <property type="entry name" value="SCP2 DOMAIN-CONTAINING PROTEIN"/>
    <property type="match status" value="1"/>
</dbReference>
<dbReference type="InterPro" id="IPR002347">
    <property type="entry name" value="SDR_fam"/>
</dbReference>
<reference evidence="3" key="1">
    <citation type="submission" date="2018-05" db="EMBL/GenBank/DDBJ databases">
        <authorList>
            <person name="Lanie J.A."/>
            <person name="Ng W.-L."/>
            <person name="Kazmierczak K.M."/>
            <person name="Andrzejewski T.M."/>
            <person name="Davidsen T.M."/>
            <person name="Wayne K.J."/>
            <person name="Tettelin H."/>
            <person name="Glass J.I."/>
            <person name="Rusch D."/>
            <person name="Podicherti R."/>
            <person name="Tsui H.-C.T."/>
            <person name="Winkler M.E."/>
        </authorList>
    </citation>
    <scope>NUCLEOTIDE SEQUENCE</scope>
</reference>
<dbReference type="AlphaFoldDB" id="A0A382E1M4"/>
<dbReference type="InterPro" id="IPR020904">
    <property type="entry name" value="Sc_DH/Rdtase_CS"/>
</dbReference>
<dbReference type="EMBL" id="UINC01041878">
    <property type="protein sequence ID" value="SVB43747.1"/>
    <property type="molecule type" value="Genomic_DNA"/>
</dbReference>
<dbReference type="InterPro" id="IPR051687">
    <property type="entry name" value="Peroxisomal_Beta-Oxidation"/>
</dbReference>
<name>A0A382E1M4_9ZZZZ</name>
<dbReference type="SUPFAM" id="SSF51735">
    <property type="entry name" value="NAD(P)-binding Rossmann-fold domains"/>
    <property type="match status" value="1"/>
</dbReference>